<keyword evidence="1" id="KW-0723">Serine/threonine-protein kinase</keyword>
<feature type="region of interest" description="Disordered" evidence="8">
    <location>
        <begin position="1"/>
        <end position="44"/>
    </location>
</feature>
<dbReference type="InterPro" id="IPR008271">
    <property type="entry name" value="Ser/Thr_kinase_AS"/>
</dbReference>
<evidence type="ECO:0000259" key="9">
    <source>
        <dbReference type="PROSITE" id="PS50011"/>
    </source>
</evidence>
<evidence type="ECO:0000256" key="1">
    <source>
        <dbReference type="ARBA" id="ARBA00022527"/>
    </source>
</evidence>
<dbReference type="InterPro" id="IPR017441">
    <property type="entry name" value="Protein_kinase_ATP_BS"/>
</dbReference>
<feature type="compositionally biased region" description="Low complexity" evidence="8">
    <location>
        <begin position="832"/>
        <end position="845"/>
    </location>
</feature>
<dbReference type="InterPro" id="IPR036947">
    <property type="entry name" value="POLO_box_dom_sf"/>
</dbReference>
<dbReference type="FunFam" id="3.30.200.20:FF:000042">
    <property type="entry name" value="Aurora kinase A"/>
    <property type="match status" value="1"/>
</dbReference>
<dbReference type="PROSITE" id="PS50011">
    <property type="entry name" value="PROTEIN_KINASE_DOM"/>
    <property type="match status" value="1"/>
</dbReference>
<dbReference type="SUPFAM" id="SSF56112">
    <property type="entry name" value="Protein kinase-like (PK-like)"/>
    <property type="match status" value="1"/>
</dbReference>
<dbReference type="SUPFAM" id="SSF82615">
    <property type="entry name" value="Polo-box domain"/>
    <property type="match status" value="2"/>
</dbReference>
<keyword evidence="3" id="KW-0677">Repeat</keyword>
<gene>
    <name evidence="10" type="primary">CDC5</name>
    <name evidence="10" type="ORF">OC846_004452</name>
</gene>
<dbReference type="FunFam" id="1.10.510.10:FF:001669">
    <property type="entry name" value="Serine/threonine-protein kinase"/>
    <property type="match status" value="1"/>
</dbReference>
<dbReference type="GO" id="GO:0000922">
    <property type="term" value="C:spindle pole"/>
    <property type="evidence" value="ECO:0007669"/>
    <property type="project" value="TreeGrafter"/>
</dbReference>
<feature type="region of interest" description="Disordered" evidence="8">
    <location>
        <begin position="350"/>
        <end position="390"/>
    </location>
</feature>
<dbReference type="SMART" id="SM00220">
    <property type="entry name" value="S_TKc"/>
    <property type="match status" value="1"/>
</dbReference>
<feature type="region of interest" description="Disordered" evidence="8">
    <location>
        <begin position="417"/>
        <end position="477"/>
    </location>
</feature>
<dbReference type="GO" id="GO:0007052">
    <property type="term" value="P:mitotic spindle organization"/>
    <property type="evidence" value="ECO:0007669"/>
    <property type="project" value="TreeGrafter"/>
</dbReference>
<feature type="region of interest" description="Disordered" evidence="8">
    <location>
        <begin position="828"/>
        <end position="852"/>
    </location>
</feature>
<dbReference type="AlphaFoldDB" id="A0AAN6GSV9"/>
<protein>
    <submittedName>
        <fullName evidence="10">Cell cycle serine/threonine-protein kinase cdc5/MSD2</fullName>
        <ecNumber evidence="10">2.7.11.21</ecNumber>
    </submittedName>
</protein>
<dbReference type="EC" id="2.7.11.21" evidence="10"/>
<dbReference type="Gene3D" id="1.10.510.10">
    <property type="entry name" value="Transferase(Phosphotransferase) domain 1"/>
    <property type="match status" value="1"/>
</dbReference>
<dbReference type="InterPro" id="IPR000959">
    <property type="entry name" value="POLO_box_dom"/>
</dbReference>
<dbReference type="Pfam" id="PF00069">
    <property type="entry name" value="Pkinase"/>
    <property type="match status" value="1"/>
</dbReference>
<reference evidence="10" key="1">
    <citation type="journal article" date="2023" name="PhytoFront">
        <title>Draft Genome Resources of Seven Strains of Tilletia horrida, Causal Agent of Kernel Smut of Rice.</title>
        <authorList>
            <person name="Khanal S."/>
            <person name="Antony Babu S."/>
            <person name="Zhou X.G."/>
        </authorList>
    </citation>
    <scope>NUCLEOTIDE SEQUENCE</scope>
    <source>
        <strain evidence="10">TX6</strain>
    </source>
</reference>
<evidence type="ECO:0000313" key="11">
    <source>
        <dbReference type="Proteomes" id="UP001176517"/>
    </source>
</evidence>
<comment type="caution">
    <text evidence="10">The sequence shown here is derived from an EMBL/GenBank/DDBJ whole genome shotgun (WGS) entry which is preliminary data.</text>
</comment>
<keyword evidence="11" id="KW-1185">Reference proteome</keyword>
<dbReference type="GO" id="GO:0005524">
    <property type="term" value="F:ATP binding"/>
    <property type="evidence" value="ECO:0007669"/>
    <property type="project" value="UniProtKB-UniRule"/>
</dbReference>
<evidence type="ECO:0000256" key="4">
    <source>
        <dbReference type="ARBA" id="ARBA00022741"/>
    </source>
</evidence>
<dbReference type="InterPro" id="IPR000719">
    <property type="entry name" value="Prot_kinase_dom"/>
</dbReference>
<dbReference type="CDD" id="cd13118">
    <property type="entry name" value="POLO_box_1"/>
    <property type="match status" value="1"/>
</dbReference>
<feature type="compositionally biased region" description="Polar residues" evidence="8">
    <location>
        <begin position="423"/>
        <end position="453"/>
    </location>
</feature>
<dbReference type="GO" id="GO:0000776">
    <property type="term" value="C:kinetochore"/>
    <property type="evidence" value="ECO:0007669"/>
    <property type="project" value="TreeGrafter"/>
</dbReference>
<dbReference type="GO" id="GO:0004674">
    <property type="term" value="F:protein serine/threonine kinase activity"/>
    <property type="evidence" value="ECO:0007669"/>
    <property type="project" value="UniProtKB-KW"/>
</dbReference>
<organism evidence="10 11">
    <name type="scientific">Tilletia horrida</name>
    <dbReference type="NCBI Taxonomy" id="155126"/>
    <lineage>
        <taxon>Eukaryota</taxon>
        <taxon>Fungi</taxon>
        <taxon>Dikarya</taxon>
        <taxon>Basidiomycota</taxon>
        <taxon>Ustilaginomycotina</taxon>
        <taxon>Exobasidiomycetes</taxon>
        <taxon>Tilletiales</taxon>
        <taxon>Tilletiaceae</taxon>
        <taxon>Tilletia</taxon>
    </lineage>
</organism>
<keyword evidence="4 7" id="KW-0547">Nucleotide-binding</keyword>
<dbReference type="Proteomes" id="UP001176517">
    <property type="component" value="Unassembled WGS sequence"/>
</dbReference>
<evidence type="ECO:0000256" key="3">
    <source>
        <dbReference type="ARBA" id="ARBA00022737"/>
    </source>
</evidence>
<keyword evidence="6 7" id="KW-0067">ATP-binding</keyword>
<dbReference type="Gene3D" id="3.30.1120.30">
    <property type="entry name" value="POLO box domain"/>
    <property type="match status" value="2"/>
</dbReference>
<feature type="compositionally biased region" description="Basic and acidic residues" evidence="8">
    <location>
        <begin position="369"/>
        <end position="390"/>
    </location>
</feature>
<dbReference type="InterPro" id="IPR033695">
    <property type="entry name" value="POLO_box_2"/>
</dbReference>
<dbReference type="EMBL" id="JAPDMZ010000134">
    <property type="protein sequence ID" value="KAK0548503.1"/>
    <property type="molecule type" value="Genomic_DNA"/>
</dbReference>
<keyword evidence="5 10" id="KW-0418">Kinase</keyword>
<evidence type="ECO:0000256" key="7">
    <source>
        <dbReference type="PROSITE-ProRule" id="PRU10141"/>
    </source>
</evidence>
<dbReference type="PANTHER" id="PTHR24345:SF0">
    <property type="entry name" value="CELL CYCLE SERINE_THREONINE-PROTEIN KINASE CDC5_MSD2"/>
    <property type="match status" value="1"/>
</dbReference>
<dbReference type="GO" id="GO:0005737">
    <property type="term" value="C:cytoplasm"/>
    <property type="evidence" value="ECO:0007669"/>
    <property type="project" value="TreeGrafter"/>
</dbReference>
<dbReference type="CDD" id="cd14099">
    <property type="entry name" value="STKc_PLK"/>
    <property type="match status" value="1"/>
</dbReference>
<dbReference type="PROSITE" id="PS00108">
    <property type="entry name" value="PROTEIN_KINASE_ST"/>
    <property type="match status" value="1"/>
</dbReference>
<dbReference type="InterPro" id="IPR011009">
    <property type="entry name" value="Kinase-like_dom_sf"/>
</dbReference>
<dbReference type="Pfam" id="PF00659">
    <property type="entry name" value="POLO_box"/>
    <property type="match status" value="2"/>
</dbReference>
<dbReference type="PANTHER" id="PTHR24345">
    <property type="entry name" value="SERINE/THREONINE-PROTEIN KINASE PLK"/>
    <property type="match status" value="1"/>
</dbReference>
<dbReference type="GO" id="GO:0005816">
    <property type="term" value="C:spindle pole body"/>
    <property type="evidence" value="ECO:0007669"/>
    <property type="project" value="TreeGrafter"/>
</dbReference>
<dbReference type="GO" id="GO:0005634">
    <property type="term" value="C:nucleus"/>
    <property type="evidence" value="ECO:0007669"/>
    <property type="project" value="TreeGrafter"/>
</dbReference>
<keyword evidence="2 10" id="KW-0808">Transferase</keyword>
<feature type="compositionally biased region" description="Acidic residues" evidence="8">
    <location>
        <begin position="357"/>
        <end position="366"/>
    </location>
</feature>
<evidence type="ECO:0000313" key="10">
    <source>
        <dbReference type="EMBL" id="KAK0548503.1"/>
    </source>
</evidence>
<sequence length="876" mass="97378">MAVVAAPPRGASPVKQTRKVEPQPPSPKKKTTSSRKPQLPSPPRVILDAENNQYRRGALLGQGGFARVYEVTDELGNHKAFKAIAKSAIFQSKKNRQKVLAEIMIHKSCKHPNIVRFEDSFEDHENVYFRLELCRNGSMNDIVKRRGKYTEAEARFFMVQIVAACQYMHTNSIIHRDLKLGNIFLDANMNVKIGDFGLAALLKFPEERKQTMCGTPNYIAPEVLFQKSGHSFEVDVWSVGVILYTLLVGKPPFQTNNVELIYEKIKKNEYEIPEEAAISDDSKDLIRKILTLDPAERPSLIEIMNHSWFRCGTFPTYVPPTAVEGDPYIPYIEPEQSWKNFELLKQASQWNPHADDPAEDEAEDADPVASEKRAREQLREQEAQEEQRDQMDKAFERAIQPGSPISNLIKAGRQPLVKAGQTMPASRSSANSLARQTSAMSISSKNQQQADSNSGRRYDKENAGPTHHARPLRNGKESHLVEERRLLQEKARLVSNAAAAPLGGNMAPAGSQAADQGTVIGGPEAIIDRLHAALSAYDSESLYEDPEIETVEQYAIEEEGEIVGRQPEAPRAFVISWLDESSKWGLAYALADGSVGCYFRDGSTMTFSANRSHFDFISNVSRSRSNSVTSAVKESRKPFDHVRRSNFALPAATQNGAGAADGMSDDMFRRVKIVRHLEQEIMERLWGGAENPLCWTDETTISGMPFVHKWYRCQQAIVFRLSNSVIQLNFYDHVKLFLSQGGKVISAIDCVSRTGGVPVMKTWTLSEFISIALADRSQREEEAAEAAERDGLEPVIYRTKPGERRFVRALLKKVRYARDELERLTATANAVSSSGRPTSASSGSGKSDIARPSSLAGIVRATSAGSMASAASTRIR</sequence>
<evidence type="ECO:0000256" key="5">
    <source>
        <dbReference type="ARBA" id="ARBA00022777"/>
    </source>
</evidence>
<accession>A0AAN6GSV9</accession>
<name>A0AAN6GSV9_9BASI</name>
<feature type="binding site" evidence="7">
    <location>
        <position position="86"/>
    </location>
    <ligand>
        <name>ATP</name>
        <dbReference type="ChEBI" id="CHEBI:30616"/>
    </ligand>
</feature>
<evidence type="ECO:0000256" key="8">
    <source>
        <dbReference type="SAM" id="MobiDB-lite"/>
    </source>
</evidence>
<evidence type="ECO:0000256" key="6">
    <source>
        <dbReference type="ARBA" id="ARBA00022840"/>
    </source>
</evidence>
<dbReference type="CDD" id="cd13117">
    <property type="entry name" value="POLO_box_2"/>
    <property type="match status" value="1"/>
</dbReference>
<feature type="domain" description="Protein kinase" evidence="9">
    <location>
        <begin position="54"/>
        <end position="309"/>
    </location>
</feature>
<dbReference type="InterPro" id="IPR033701">
    <property type="entry name" value="POLO_box_1"/>
</dbReference>
<evidence type="ECO:0000256" key="2">
    <source>
        <dbReference type="ARBA" id="ARBA00022679"/>
    </source>
</evidence>
<dbReference type="PROSITE" id="PS00107">
    <property type="entry name" value="PROTEIN_KINASE_ATP"/>
    <property type="match status" value="1"/>
</dbReference>
<proteinExistence type="predicted"/>